<accession>A0A836HAB4</accession>
<comment type="caution">
    <text evidence="2">The sequence shown here is derived from an EMBL/GenBank/DDBJ whole genome shotgun (WGS) entry which is preliminary data.</text>
</comment>
<dbReference type="Proteomes" id="UP000674179">
    <property type="component" value="Chromosome 16"/>
</dbReference>
<organism evidence="2 3">
    <name type="scientific">Leishmania enriettii</name>
    <dbReference type="NCBI Taxonomy" id="5663"/>
    <lineage>
        <taxon>Eukaryota</taxon>
        <taxon>Discoba</taxon>
        <taxon>Euglenozoa</taxon>
        <taxon>Kinetoplastea</taxon>
        <taxon>Metakinetoplastina</taxon>
        <taxon>Trypanosomatida</taxon>
        <taxon>Trypanosomatidae</taxon>
        <taxon>Leishmaniinae</taxon>
        <taxon>Leishmania</taxon>
    </lineage>
</organism>
<protein>
    <submittedName>
        <fullName evidence="2">Uncharacterized protein</fullName>
    </submittedName>
</protein>
<dbReference type="EMBL" id="JAFHKP010000016">
    <property type="protein sequence ID" value="KAG5482462.1"/>
    <property type="molecule type" value="Genomic_DNA"/>
</dbReference>
<dbReference type="GeneID" id="94172798"/>
<evidence type="ECO:0000256" key="1">
    <source>
        <dbReference type="SAM" id="MobiDB-lite"/>
    </source>
</evidence>
<sequence length="790" mass="85901">MRLVRSFPSHLAGARSHLRTSEALCCGQRCIHRHHSPDRSYSEEIQDRQNAFQWSAHHLFRPHQHFTYDPTSWSRALERKSKKTRTLSLVERIKISKDRMAESAGNVAALEKGKEGHTREAYGPAAPTLEMDVPDRSFASADASTSLHAAAISVNPSPLAKGMSAVSLQELVEEVQRLQSLLHCPRYAGNASLRRRARQEADFRATLLHLYQRLRDARLDETVTPDAAAYSWFLLTRNLEPLLEAVTSTRQQEGRNDSSEGGDEIVAIHDVSIALSTTVLRPMADGGRLFNAATSGELSLEALIELMSIATTPFVRRCAESFPEDGVVGSETLSHYAECASTAARQRAHKVAADCDGDAHAALQEWLDPSHLAAWAISLKRLQMPAVSFFSAVTGLELQVEHAAEYVTQLLEAVTGVTPRGHVTASLSRRRPRPQGSTSLAQRNNAPQPVSLDATAAPHGVQAPPTEGGDTGNILVAATATLRLAHRAAGIGMPWEESARRIVGVCLRMLAHTPNYDICPDEAVAWACEVLDGGYLTQTSDLHHPARSGSRATGESGTAGLRFLLLLSRLSYDSVVQRAALGRLVVCLCRWPEPEHTSGKEASEWRRLRGVAMRGALHVLQVPDLEAGAAPRGSEEAASYLEALAFGEYGGVIPMALWRDAALSLFPRLRCDVEGSAAAPFLPLLREHSSAIRCRPEDAQALCFLCSRYVAREKTGAPTPTNLYSIFTARCVAACLAVLLNDPALPEALLRSADAWDGLSSSLPEPVQVVATCMQEVVRRQVAPSKVLSF</sequence>
<evidence type="ECO:0000313" key="3">
    <source>
        <dbReference type="Proteomes" id="UP000674179"/>
    </source>
</evidence>
<dbReference type="RefSeq" id="XP_067694152.1">
    <property type="nucleotide sequence ID" value="XM_067837288.1"/>
</dbReference>
<proteinExistence type="predicted"/>
<evidence type="ECO:0000313" key="2">
    <source>
        <dbReference type="EMBL" id="KAG5482462.1"/>
    </source>
</evidence>
<dbReference type="KEGG" id="lenr:94172798"/>
<feature type="region of interest" description="Disordered" evidence="1">
    <location>
        <begin position="421"/>
        <end position="472"/>
    </location>
</feature>
<dbReference type="AlphaFoldDB" id="A0A836HAB4"/>
<feature type="compositionally biased region" description="Polar residues" evidence="1">
    <location>
        <begin position="435"/>
        <end position="448"/>
    </location>
</feature>
<reference evidence="2 3" key="1">
    <citation type="submission" date="2021-02" db="EMBL/GenBank/DDBJ databases">
        <title>Leishmania (Mundinia) enrietti genome sequencing and assembly.</title>
        <authorList>
            <person name="Almutairi H."/>
            <person name="Gatherer D."/>
        </authorList>
    </citation>
    <scope>NUCLEOTIDE SEQUENCE [LARGE SCALE GENOMIC DNA]</scope>
    <source>
        <strain evidence="2">CUR178</strain>
    </source>
</reference>
<keyword evidence="3" id="KW-1185">Reference proteome</keyword>
<gene>
    <name evidence="2" type="ORF">CUR178_05601</name>
</gene>
<dbReference type="OrthoDB" id="245811at2759"/>
<name>A0A836HAB4_LEIEN</name>